<dbReference type="SUPFAM" id="SSF53850">
    <property type="entry name" value="Periplasmic binding protein-like II"/>
    <property type="match status" value="1"/>
</dbReference>
<feature type="chain" id="PRO_5015619634" description="Phosphate/phosphite/phosphonate ABC transporter substrate-binding protein" evidence="1">
    <location>
        <begin position="31"/>
        <end position="319"/>
    </location>
</feature>
<proteinExistence type="predicted"/>
<dbReference type="AlphaFoldDB" id="A0A2T3N3F7"/>
<dbReference type="PANTHER" id="PTHR35841">
    <property type="entry name" value="PHOSPHONATES-BINDING PERIPLASMIC PROTEIN"/>
    <property type="match status" value="1"/>
</dbReference>
<keyword evidence="3" id="KW-1185">Reference proteome</keyword>
<comment type="caution">
    <text evidence="2">The sequence shown here is derived from an EMBL/GenBank/DDBJ whole genome shotgun (WGS) entry which is preliminary data.</text>
</comment>
<keyword evidence="1" id="KW-0732">Signal</keyword>
<dbReference type="RefSeq" id="WP_107282220.1">
    <property type="nucleotide sequence ID" value="NZ_PYMC01000002.1"/>
</dbReference>
<dbReference type="Gene3D" id="3.40.190.10">
    <property type="entry name" value="Periplasmic binding protein-like II"/>
    <property type="match status" value="2"/>
</dbReference>
<organism evidence="2 3">
    <name type="scientific">Photobacterium lipolyticum</name>
    <dbReference type="NCBI Taxonomy" id="266810"/>
    <lineage>
        <taxon>Bacteria</taxon>
        <taxon>Pseudomonadati</taxon>
        <taxon>Pseudomonadota</taxon>
        <taxon>Gammaproteobacteria</taxon>
        <taxon>Vibrionales</taxon>
        <taxon>Vibrionaceae</taxon>
        <taxon>Photobacterium</taxon>
    </lineage>
</organism>
<sequence length="319" mass="36131">MEIGLLRCFFRTLPIVITMCLIATVMPAQADSEVNQTDSVEPAKGYVLKLGRISVNPRKDYPKYKTLGDFLVKRLKEAGVSDWEVVFATSQQQMSEYVRDGKVDIVPAAVYTAIVLKEQAGAELLFKEWRNGMKSYQTLFVTSKASDINALSDLLGHTIAFETPHSTPSYFIPRMILESQGLPLVEIDSREVIPEQTHIGYLFAKKEVNVAQWVSSEWVQAGTISSRDWNDPKYIPEGLKQKLRVFHRTEPFPRAVWAVRSDLSEPLKVAIQKILLAVANAPEDVKELKHYRGVTGYELLKEGELTLFHEQLKKHDLPL</sequence>
<dbReference type="Pfam" id="PF12974">
    <property type="entry name" value="Phosphonate-bd"/>
    <property type="match status" value="1"/>
</dbReference>
<dbReference type="OrthoDB" id="225238at2"/>
<feature type="signal peptide" evidence="1">
    <location>
        <begin position="1"/>
        <end position="30"/>
    </location>
</feature>
<dbReference type="Proteomes" id="UP000240904">
    <property type="component" value="Unassembled WGS sequence"/>
</dbReference>
<evidence type="ECO:0000256" key="1">
    <source>
        <dbReference type="SAM" id="SignalP"/>
    </source>
</evidence>
<evidence type="ECO:0008006" key="4">
    <source>
        <dbReference type="Google" id="ProtNLM"/>
    </source>
</evidence>
<accession>A0A2T3N3F7</accession>
<reference evidence="2 3" key="1">
    <citation type="submission" date="2018-03" db="EMBL/GenBank/DDBJ databases">
        <title>Whole genome sequencing of Histamine producing bacteria.</title>
        <authorList>
            <person name="Butler K."/>
        </authorList>
    </citation>
    <scope>NUCLEOTIDE SEQUENCE [LARGE SCALE GENOMIC DNA]</scope>
    <source>
        <strain evidence="2 3">DSM 16190</strain>
    </source>
</reference>
<gene>
    <name evidence="2" type="ORF">C9I89_04900</name>
</gene>
<evidence type="ECO:0000313" key="3">
    <source>
        <dbReference type="Proteomes" id="UP000240904"/>
    </source>
</evidence>
<dbReference type="PANTHER" id="PTHR35841:SF1">
    <property type="entry name" value="PHOSPHONATES-BINDING PERIPLASMIC PROTEIN"/>
    <property type="match status" value="1"/>
</dbReference>
<protein>
    <recommendedName>
        <fullName evidence="4">Phosphate/phosphite/phosphonate ABC transporter substrate-binding protein</fullName>
    </recommendedName>
</protein>
<evidence type="ECO:0000313" key="2">
    <source>
        <dbReference type="EMBL" id="PSW06857.1"/>
    </source>
</evidence>
<dbReference type="EMBL" id="PYMC01000002">
    <property type="protein sequence ID" value="PSW06857.1"/>
    <property type="molecule type" value="Genomic_DNA"/>
</dbReference>
<name>A0A2T3N3F7_9GAMM</name>